<sequence length="62" mass="7326">MRKLNAMRIYIFIAFVMNKLQILMNGFFRFHPIKKAPNLKNLGAFFMSMNLMGFELLGFVIH</sequence>
<name>A0A434AX77_9BACT</name>
<proteinExistence type="predicted"/>
<evidence type="ECO:0000256" key="1">
    <source>
        <dbReference type="SAM" id="Phobius"/>
    </source>
</evidence>
<accession>A0A434AX77</accession>
<keyword evidence="1" id="KW-0472">Membrane</keyword>
<dbReference type="EMBL" id="RJJX01000005">
    <property type="protein sequence ID" value="RUT79007.1"/>
    <property type="molecule type" value="Genomic_DNA"/>
</dbReference>
<comment type="caution">
    <text evidence="2">The sequence shown here is derived from an EMBL/GenBank/DDBJ whole genome shotgun (WGS) entry which is preliminary data.</text>
</comment>
<feature type="transmembrane region" description="Helical" evidence="1">
    <location>
        <begin position="9"/>
        <end position="30"/>
    </location>
</feature>
<evidence type="ECO:0000313" key="2">
    <source>
        <dbReference type="EMBL" id="RUT79007.1"/>
    </source>
</evidence>
<evidence type="ECO:0000313" key="3">
    <source>
        <dbReference type="Proteomes" id="UP000282985"/>
    </source>
</evidence>
<dbReference type="Proteomes" id="UP000282985">
    <property type="component" value="Unassembled WGS sequence"/>
</dbReference>
<dbReference type="AlphaFoldDB" id="A0A434AX77"/>
<protein>
    <submittedName>
        <fullName evidence="2">Uncharacterized protein</fullName>
    </submittedName>
</protein>
<keyword evidence="1" id="KW-0812">Transmembrane</keyword>
<feature type="transmembrane region" description="Helical" evidence="1">
    <location>
        <begin position="42"/>
        <end position="61"/>
    </location>
</feature>
<organism evidence="2 3">
    <name type="scientific">Ancylomarina longa</name>
    <dbReference type="NCBI Taxonomy" id="2487017"/>
    <lineage>
        <taxon>Bacteria</taxon>
        <taxon>Pseudomonadati</taxon>
        <taxon>Bacteroidota</taxon>
        <taxon>Bacteroidia</taxon>
        <taxon>Marinilabiliales</taxon>
        <taxon>Marinifilaceae</taxon>
        <taxon>Ancylomarina</taxon>
    </lineage>
</organism>
<reference evidence="2 3" key="1">
    <citation type="submission" date="2018-11" db="EMBL/GenBank/DDBJ databases">
        <title>Parancylomarina longa gen. nov., sp. nov., isolated from sediments of southern Okinawa.</title>
        <authorList>
            <person name="Fu T."/>
        </authorList>
    </citation>
    <scope>NUCLEOTIDE SEQUENCE [LARGE SCALE GENOMIC DNA]</scope>
    <source>
        <strain evidence="2 3">T3-2 S1-C</strain>
    </source>
</reference>
<keyword evidence="3" id="KW-1185">Reference proteome</keyword>
<gene>
    <name evidence="2" type="ORF">DLK05_05875</name>
</gene>
<keyword evidence="1" id="KW-1133">Transmembrane helix</keyword>